<dbReference type="InterPro" id="IPR003593">
    <property type="entry name" value="AAA+_ATPase"/>
</dbReference>
<dbReference type="InterPro" id="IPR001270">
    <property type="entry name" value="ClpA/B"/>
</dbReference>
<sequence length="314" mass="35381">MKMDTSKINHVLGLRRNLLSRIKGQDHAIDRTCSVLERGAFNLPSTERPLGSFLFVGPTGVGKTELTKCFTSYLFDGDNRLIRLDMSEYQNKTQLEVLLGDGSNSQGQLGRFFDLNRDEHGELKGGTILLDEIEKAHPDILLILLQVLEDGRLTLRDGTLLNLSKFFIVMTSNIGASEAMEMRKSSAETVERVVFSLVKEKLRPELVGRITEQIVFNRLEYDVQVEIAQLLLDREIKRLMAKFETTIAYDKGVLELILVEGFDARFGARPMRRCIERLVGDAIVEQIFRENKPEGILTVNSDAGTLHLQEAAVV</sequence>
<evidence type="ECO:0000313" key="6">
    <source>
        <dbReference type="EMBL" id="MDQ8195657.1"/>
    </source>
</evidence>
<dbReference type="PANTHER" id="PTHR11638:SF18">
    <property type="entry name" value="HEAT SHOCK PROTEIN 104"/>
    <property type="match status" value="1"/>
</dbReference>
<evidence type="ECO:0000259" key="5">
    <source>
        <dbReference type="SMART" id="SM01086"/>
    </source>
</evidence>
<name>A0ABU1ALH3_9BACT</name>
<accession>A0ABU1ALH3</accession>
<keyword evidence="3" id="KW-0143">Chaperone</keyword>
<reference evidence="6 7" key="1">
    <citation type="submission" date="2023-04" db="EMBL/GenBank/DDBJ databases">
        <title>A novel bacteria isolated from coastal sediment.</title>
        <authorList>
            <person name="Liu X.-J."/>
            <person name="Du Z.-J."/>
        </authorList>
    </citation>
    <scope>NUCLEOTIDE SEQUENCE [LARGE SCALE GENOMIC DNA]</scope>
    <source>
        <strain evidence="6 7">SDUM461004</strain>
    </source>
</reference>
<feature type="domain" description="Clp ATPase C-terminal" evidence="5">
    <location>
        <begin position="219"/>
        <end position="308"/>
    </location>
</feature>
<evidence type="ECO:0000256" key="2">
    <source>
        <dbReference type="ARBA" id="ARBA00022840"/>
    </source>
</evidence>
<dbReference type="PRINTS" id="PR00300">
    <property type="entry name" value="CLPPROTEASEA"/>
</dbReference>
<comment type="caution">
    <text evidence="6">The sequence shown here is derived from an EMBL/GenBank/DDBJ whole genome shotgun (WGS) entry which is preliminary data.</text>
</comment>
<dbReference type="Pfam" id="PF10431">
    <property type="entry name" value="ClpB_D2-small"/>
    <property type="match status" value="1"/>
</dbReference>
<evidence type="ECO:0000256" key="3">
    <source>
        <dbReference type="ARBA" id="ARBA00023186"/>
    </source>
</evidence>
<organism evidence="6 7">
    <name type="scientific">Thalassobacterium sedimentorum</name>
    <dbReference type="NCBI Taxonomy" id="3041258"/>
    <lineage>
        <taxon>Bacteria</taxon>
        <taxon>Pseudomonadati</taxon>
        <taxon>Verrucomicrobiota</taxon>
        <taxon>Opitutia</taxon>
        <taxon>Puniceicoccales</taxon>
        <taxon>Coraliomargaritaceae</taxon>
        <taxon>Thalassobacterium</taxon>
    </lineage>
</organism>
<evidence type="ECO:0000313" key="7">
    <source>
        <dbReference type="Proteomes" id="UP001243717"/>
    </source>
</evidence>
<keyword evidence="2" id="KW-0067">ATP-binding</keyword>
<dbReference type="RefSeq" id="WP_308986106.1">
    <property type="nucleotide sequence ID" value="NZ_JARXIC010000029.1"/>
</dbReference>
<dbReference type="Gene3D" id="3.40.50.300">
    <property type="entry name" value="P-loop containing nucleotide triphosphate hydrolases"/>
    <property type="match status" value="1"/>
</dbReference>
<dbReference type="SUPFAM" id="SSF52540">
    <property type="entry name" value="P-loop containing nucleoside triphosphate hydrolases"/>
    <property type="match status" value="1"/>
</dbReference>
<dbReference type="InterPro" id="IPR019489">
    <property type="entry name" value="Clp_ATPase_C"/>
</dbReference>
<keyword evidence="7" id="KW-1185">Reference proteome</keyword>
<evidence type="ECO:0000259" key="4">
    <source>
        <dbReference type="SMART" id="SM00382"/>
    </source>
</evidence>
<dbReference type="EMBL" id="JARXIC010000029">
    <property type="protein sequence ID" value="MDQ8195657.1"/>
    <property type="molecule type" value="Genomic_DNA"/>
</dbReference>
<evidence type="ECO:0000256" key="1">
    <source>
        <dbReference type="ARBA" id="ARBA00022741"/>
    </source>
</evidence>
<feature type="domain" description="AAA+ ATPase" evidence="4">
    <location>
        <begin position="49"/>
        <end position="220"/>
    </location>
</feature>
<dbReference type="Pfam" id="PF07724">
    <property type="entry name" value="AAA_2"/>
    <property type="match status" value="1"/>
</dbReference>
<dbReference type="SMART" id="SM01086">
    <property type="entry name" value="ClpB_D2-small"/>
    <property type="match status" value="1"/>
</dbReference>
<protein>
    <submittedName>
        <fullName evidence="6">AAA family ATPase</fullName>
    </submittedName>
</protein>
<dbReference type="InterPro" id="IPR027417">
    <property type="entry name" value="P-loop_NTPase"/>
</dbReference>
<dbReference type="InterPro" id="IPR003959">
    <property type="entry name" value="ATPase_AAA_core"/>
</dbReference>
<dbReference type="Proteomes" id="UP001243717">
    <property type="component" value="Unassembled WGS sequence"/>
</dbReference>
<gene>
    <name evidence="6" type="ORF">QEH59_14580</name>
</gene>
<dbReference type="SMART" id="SM00382">
    <property type="entry name" value="AAA"/>
    <property type="match status" value="1"/>
</dbReference>
<dbReference type="Gene3D" id="1.10.8.60">
    <property type="match status" value="1"/>
</dbReference>
<dbReference type="PANTHER" id="PTHR11638">
    <property type="entry name" value="ATP-DEPENDENT CLP PROTEASE"/>
    <property type="match status" value="1"/>
</dbReference>
<proteinExistence type="predicted"/>
<dbReference type="InterPro" id="IPR050130">
    <property type="entry name" value="ClpA_ClpB"/>
</dbReference>
<keyword evidence="1" id="KW-0547">Nucleotide-binding</keyword>